<name>A0ABW0QDQ5_9BURK</name>
<gene>
    <name evidence="1" type="ORF">ACFPP7_17490</name>
</gene>
<keyword evidence="2" id="KW-1185">Reference proteome</keyword>
<evidence type="ECO:0000313" key="1">
    <source>
        <dbReference type="EMBL" id="MFC5522686.1"/>
    </source>
</evidence>
<dbReference type="Proteomes" id="UP001596084">
    <property type="component" value="Unassembled WGS sequence"/>
</dbReference>
<sequence>MRQPTGLYPVERRAGAPLEALRSINAITHFTVHMRTWGWLR</sequence>
<proteinExistence type="predicted"/>
<accession>A0ABW0QDQ5</accession>
<evidence type="ECO:0000313" key="2">
    <source>
        <dbReference type="Proteomes" id="UP001596084"/>
    </source>
</evidence>
<dbReference type="EMBL" id="JBHSMX010000055">
    <property type="protein sequence ID" value="MFC5522686.1"/>
    <property type="molecule type" value="Genomic_DNA"/>
</dbReference>
<protein>
    <submittedName>
        <fullName evidence="1">Uncharacterized protein</fullName>
    </submittedName>
</protein>
<dbReference type="RefSeq" id="WP_281178642.1">
    <property type="nucleotide sequence ID" value="NZ_JBHSMX010000055.1"/>
</dbReference>
<organism evidence="1 2">
    <name type="scientific">Polaromonas jejuensis</name>
    <dbReference type="NCBI Taxonomy" id="457502"/>
    <lineage>
        <taxon>Bacteria</taxon>
        <taxon>Pseudomonadati</taxon>
        <taxon>Pseudomonadota</taxon>
        <taxon>Betaproteobacteria</taxon>
        <taxon>Burkholderiales</taxon>
        <taxon>Comamonadaceae</taxon>
        <taxon>Polaromonas</taxon>
    </lineage>
</organism>
<reference evidence="2" key="1">
    <citation type="journal article" date="2019" name="Int. J. Syst. Evol. Microbiol.">
        <title>The Global Catalogue of Microorganisms (GCM) 10K type strain sequencing project: providing services to taxonomists for standard genome sequencing and annotation.</title>
        <authorList>
            <consortium name="The Broad Institute Genomics Platform"/>
            <consortium name="The Broad Institute Genome Sequencing Center for Infectious Disease"/>
            <person name="Wu L."/>
            <person name="Ma J."/>
        </authorList>
    </citation>
    <scope>NUCLEOTIDE SEQUENCE [LARGE SCALE GENOMIC DNA]</scope>
    <source>
        <strain evidence="2">CGMCC 4.7277</strain>
    </source>
</reference>
<comment type="caution">
    <text evidence="1">The sequence shown here is derived from an EMBL/GenBank/DDBJ whole genome shotgun (WGS) entry which is preliminary data.</text>
</comment>